<comment type="function">
    <text evidence="14">Catalyzes the third of the four reactions of the long-chain fatty acids elongation cycle. This endoplasmic reticulum-bound enzymatic process, allows the addition of two carbons to the chain of long- and very long-chain fatty acids/VLCFAs per cycle. This enzyme catalyzes the dehydration of the 3-hydroxyacyl-CoA intermediate into trans-2,3-enoyl-CoA, within each cycle of fatty acid elongation. Thereby, it participates to the production of VLCFAs of different chain lengths that are involved in multiple biological processes as precursors of membrane lipids and lipid mediators.</text>
</comment>
<keyword evidence="5 14" id="KW-0444">Lipid biosynthesis</keyword>
<reference evidence="15" key="1">
    <citation type="submission" date="2022-01" db="EMBL/GenBank/DDBJ databases">
        <title>Comparative genomics reveals a dynamic genome evolution in the ectomycorrhizal milk-cap (Lactarius) mushrooms.</title>
        <authorList>
            <consortium name="DOE Joint Genome Institute"/>
            <person name="Lebreton A."/>
            <person name="Tang N."/>
            <person name="Kuo A."/>
            <person name="LaButti K."/>
            <person name="Drula E."/>
            <person name="Barry K."/>
            <person name="Clum A."/>
            <person name="Lipzen A."/>
            <person name="Mousain D."/>
            <person name="Ng V."/>
            <person name="Wang R."/>
            <person name="Wang X."/>
            <person name="Dai Y."/>
            <person name="Henrissat B."/>
            <person name="Grigoriev I.V."/>
            <person name="Guerin-Laguette A."/>
            <person name="Yu F."/>
            <person name="Martin F.M."/>
        </authorList>
    </citation>
    <scope>NUCLEOTIDE SEQUENCE</scope>
    <source>
        <strain evidence="15">QP</strain>
    </source>
</reference>
<keyword evidence="7 14" id="KW-0276">Fatty acid metabolism</keyword>
<evidence type="ECO:0000313" key="15">
    <source>
        <dbReference type="EMBL" id="KAH8982713.1"/>
    </source>
</evidence>
<evidence type="ECO:0000256" key="4">
    <source>
        <dbReference type="ARBA" id="ARBA00013122"/>
    </source>
</evidence>
<evidence type="ECO:0000256" key="9">
    <source>
        <dbReference type="ARBA" id="ARBA00023098"/>
    </source>
</evidence>
<evidence type="ECO:0000256" key="7">
    <source>
        <dbReference type="ARBA" id="ARBA00022832"/>
    </source>
</evidence>
<comment type="caution">
    <text evidence="15">The sequence shown here is derived from an EMBL/GenBank/DDBJ whole genome shotgun (WGS) entry which is preliminary data.</text>
</comment>
<keyword evidence="9 14" id="KW-0443">Lipid metabolism</keyword>
<evidence type="ECO:0000256" key="5">
    <source>
        <dbReference type="ARBA" id="ARBA00022516"/>
    </source>
</evidence>
<dbReference type="GO" id="GO:0030148">
    <property type="term" value="P:sphingolipid biosynthetic process"/>
    <property type="evidence" value="ECO:0007669"/>
    <property type="project" value="TreeGrafter"/>
</dbReference>
<comment type="caution">
    <text evidence="14">Lacks conserved residue(s) required for the propagation of feature annotation.</text>
</comment>
<dbReference type="Proteomes" id="UP001201163">
    <property type="component" value="Unassembled WGS sequence"/>
</dbReference>
<comment type="similarity">
    <text evidence="3 14">Belongs to the very long-chain fatty acids dehydratase HACD family.</text>
</comment>
<evidence type="ECO:0000256" key="12">
    <source>
        <dbReference type="ARBA" id="ARBA00023239"/>
    </source>
</evidence>
<keyword evidence="6 14" id="KW-0812">Transmembrane</keyword>
<gene>
    <name evidence="15" type="ORF">EDB92DRAFT_2040781</name>
</gene>
<keyword evidence="16" id="KW-1185">Reference proteome</keyword>
<evidence type="ECO:0000256" key="13">
    <source>
        <dbReference type="ARBA" id="ARBA00036671"/>
    </source>
</evidence>
<evidence type="ECO:0000256" key="2">
    <source>
        <dbReference type="ARBA" id="ARBA00005194"/>
    </source>
</evidence>
<evidence type="ECO:0000256" key="6">
    <source>
        <dbReference type="ARBA" id="ARBA00022692"/>
    </source>
</evidence>
<dbReference type="EC" id="4.2.1.134" evidence="4 14"/>
<keyword evidence="11 14" id="KW-0275">Fatty acid biosynthesis</keyword>
<feature type="transmembrane region" description="Helical" evidence="14">
    <location>
        <begin position="23"/>
        <end position="43"/>
    </location>
</feature>
<evidence type="ECO:0000256" key="14">
    <source>
        <dbReference type="RuleBase" id="RU363109"/>
    </source>
</evidence>
<evidence type="ECO:0000256" key="11">
    <source>
        <dbReference type="ARBA" id="ARBA00023160"/>
    </source>
</evidence>
<dbReference type="GO" id="GO:0042761">
    <property type="term" value="P:very long-chain fatty acid biosynthetic process"/>
    <property type="evidence" value="ECO:0007669"/>
    <property type="project" value="TreeGrafter"/>
</dbReference>
<dbReference type="PANTHER" id="PTHR11035:SF3">
    <property type="entry name" value="VERY-LONG-CHAIN (3R)-3-HYDROXYACYL-COA DEHYDRATASE"/>
    <property type="match status" value="1"/>
</dbReference>
<keyword evidence="14" id="KW-0256">Endoplasmic reticulum</keyword>
<dbReference type="GO" id="GO:0005789">
    <property type="term" value="C:endoplasmic reticulum membrane"/>
    <property type="evidence" value="ECO:0007669"/>
    <property type="project" value="UniProtKB-SubCell"/>
</dbReference>
<dbReference type="AlphaFoldDB" id="A0AAD4Q9J9"/>
<feature type="transmembrane region" description="Helical" evidence="14">
    <location>
        <begin position="236"/>
        <end position="256"/>
    </location>
</feature>
<dbReference type="Pfam" id="PF04387">
    <property type="entry name" value="PTPLA"/>
    <property type="match status" value="1"/>
</dbReference>
<dbReference type="GO" id="GO:0102158">
    <property type="term" value="F:very-long-chain (3R)-3-hydroxyacyl-CoA dehydratase activity"/>
    <property type="evidence" value="ECO:0007669"/>
    <property type="project" value="UniProtKB-EC"/>
</dbReference>
<accession>A0AAD4Q9J9</accession>
<sequence>MASEPTQLNRDQRKKKGTAAPLVQAYLVAYNLLSAAGWSLVLYQTLAHLFGAPQQPPQHDSLLATIKASATPPFVWVPSLLPASLAPLYTRACTTYDAVGTTTARVQTAAALEVFHVLLGLVRSPLPTTTVQVASRLFSVWAIAARFPSAQRSPFYASMVLSWALTEVVRYAFYAATLLGNGSAPAPLTWVRYSTFFVLYPTGAGSEALVNLATLPVSLARSGAWWDALPLAHWDAYAIARGVLFIAWWPGLYPMYTHMIKQRRKMFGGQKLGAKPKTH</sequence>
<keyword evidence="12 14" id="KW-0456">Lyase</keyword>
<keyword evidence="8 14" id="KW-1133">Transmembrane helix</keyword>
<dbReference type="InterPro" id="IPR007482">
    <property type="entry name" value="Tyr_Pase-like_PTPLA"/>
</dbReference>
<evidence type="ECO:0000256" key="10">
    <source>
        <dbReference type="ARBA" id="ARBA00023136"/>
    </source>
</evidence>
<evidence type="ECO:0000256" key="8">
    <source>
        <dbReference type="ARBA" id="ARBA00022989"/>
    </source>
</evidence>
<comment type="catalytic activity">
    <reaction evidence="13 14">
        <text>a very-long-chain (3R)-3-hydroxyacyl-CoA = a very-long-chain (2E)-enoyl-CoA + H2O</text>
        <dbReference type="Rhea" id="RHEA:45812"/>
        <dbReference type="ChEBI" id="CHEBI:15377"/>
        <dbReference type="ChEBI" id="CHEBI:83728"/>
        <dbReference type="ChEBI" id="CHEBI:85440"/>
        <dbReference type="EC" id="4.2.1.134"/>
    </reaction>
</comment>
<organism evidence="15 16">
    <name type="scientific">Lactarius akahatsu</name>
    <dbReference type="NCBI Taxonomy" id="416441"/>
    <lineage>
        <taxon>Eukaryota</taxon>
        <taxon>Fungi</taxon>
        <taxon>Dikarya</taxon>
        <taxon>Basidiomycota</taxon>
        <taxon>Agaricomycotina</taxon>
        <taxon>Agaricomycetes</taxon>
        <taxon>Russulales</taxon>
        <taxon>Russulaceae</taxon>
        <taxon>Lactarius</taxon>
    </lineage>
</organism>
<comment type="subcellular location">
    <subcellularLocation>
        <location evidence="14">Endoplasmic reticulum membrane</location>
        <topology evidence="14">Multi-pass membrane protein</topology>
    </subcellularLocation>
    <subcellularLocation>
        <location evidence="1">Membrane</location>
        <topology evidence="1">Multi-pass membrane protein</topology>
    </subcellularLocation>
</comment>
<proteinExistence type="inferred from homology"/>
<comment type="pathway">
    <text evidence="2 14">Lipid metabolism; fatty acid biosynthesis.</text>
</comment>
<keyword evidence="10 14" id="KW-0472">Membrane</keyword>
<evidence type="ECO:0000313" key="16">
    <source>
        <dbReference type="Proteomes" id="UP001201163"/>
    </source>
</evidence>
<dbReference type="GO" id="GO:0030497">
    <property type="term" value="P:fatty acid elongation"/>
    <property type="evidence" value="ECO:0007669"/>
    <property type="project" value="TreeGrafter"/>
</dbReference>
<dbReference type="PANTHER" id="PTHR11035">
    <property type="entry name" value="VERY-LONG-CHAIN (3R)-3-HYDROXYACYL-COA DEHYDRATASE"/>
    <property type="match status" value="1"/>
</dbReference>
<evidence type="ECO:0000256" key="3">
    <source>
        <dbReference type="ARBA" id="ARBA00007811"/>
    </source>
</evidence>
<name>A0AAD4Q9J9_9AGAM</name>
<evidence type="ECO:0000256" key="1">
    <source>
        <dbReference type="ARBA" id="ARBA00004141"/>
    </source>
</evidence>
<dbReference type="EMBL" id="JAKELL010000097">
    <property type="protein sequence ID" value="KAH8982713.1"/>
    <property type="molecule type" value="Genomic_DNA"/>
</dbReference>
<protein>
    <recommendedName>
        <fullName evidence="4 14">Very-long-chain (3R)-3-hydroxyacyl-CoA dehydratase</fullName>
        <ecNumber evidence="4 14">4.2.1.134</ecNumber>
    </recommendedName>
</protein>